<dbReference type="OrthoDB" id="3184970at2759"/>
<evidence type="ECO:0000313" key="1">
    <source>
        <dbReference type="EMBL" id="KII85225.1"/>
    </source>
</evidence>
<organism evidence="1 2">
    <name type="scientific">Plicaturopsis crispa FD-325 SS-3</name>
    <dbReference type="NCBI Taxonomy" id="944288"/>
    <lineage>
        <taxon>Eukaryota</taxon>
        <taxon>Fungi</taxon>
        <taxon>Dikarya</taxon>
        <taxon>Basidiomycota</taxon>
        <taxon>Agaricomycotina</taxon>
        <taxon>Agaricomycetes</taxon>
        <taxon>Agaricomycetidae</taxon>
        <taxon>Amylocorticiales</taxon>
        <taxon>Amylocorticiaceae</taxon>
        <taxon>Plicatura</taxon>
        <taxon>Plicaturopsis crispa</taxon>
    </lineage>
</organism>
<protein>
    <recommendedName>
        <fullName evidence="3">BTB domain-containing protein</fullName>
    </recommendedName>
</protein>
<dbReference type="AlphaFoldDB" id="A0A0C9SYT0"/>
<accession>A0A0C9SYT0</accession>
<dbReference type="HOGENOM" id="CLU_507266_0_0_1"/>
<sequence length="560" mass="61804">MTTPIDSEAIEDSLSERFCAADHDIVLISNDRVSFDFYRRNIKVHSEGLLRAHLSDVESPGTACETLLVDETSKTLDLLLQFMSRQLPPSLCELPFADIAALAEAAEKYRVYAALPACRDFMWQTLPEHSLDVLTYAFKHRYRELADRAAPFTIKIPSEDIIKALPNIFTPLLLPWIRYRETWNAVFVDACGSFWGAMASEACDSCSKLYGASSVVLKMKGQPGLLQDLDLLCADLCTCPWTSTSARTAWVSDLKMKVDAIKNFSSLTEDSSWIQVLDSSSLDLSNAPHPAYDIILQSSDGVDFPFFRDNLAVHSEIFGGADAIGPATGTPNTLEIVPLGESSQTLKLLLQFMSIEPQPNLSLLPFPSLADLAEAVEKYEVYTALGPCKKQMQRFIPTYPLPILGFATRHGHTLLADEAATLLAGLPSVTIFQQLNSLPMNYALAWTSYRESWTSALATACRTLVESCSLECLDSECVVSVAGIIAAKLGGDVASLLDIDSICDFAIHWVGDTVQLGMRKKMSRHVEMGPCCSKCTIRVHKWRDQTKEMIQGIPKLSSYL</sequence>
<dbReference type="Proteomes" id="UP000053263">
    <property type="component" value="Unassembled WGS sequence"/>
</dbReference>
<proteinExistence type="predicted"/>
<reference evidence="1 2" key="1">
    <citation type="submission" date="2014-06" db="EMBL/GenBank/DDBJ databases">
        <title>Evolutionary Origins and Diversification of the Mycorrhizal Mutualists.</title>
        <authorList>
            <consortium name="DOE Joint Genome Institute"/>
            <consortium name="Mycorrhizal Genomics Consortium"/>
            <person name="Kohler A."/>
            <person name="Kuo A."/>
            <person name="Nagy L.G."/>
            <person name="Floudas D."/>
            <person name="Copeland A."/>
            <person name="Barry K.W."/>
            <person name="Cichocki N."/>
            <person name="Veneault-Fourrey C."/>
            <person name="LaButti K."/>
            <person name="Lindquist E.A."/>
            <person name="Lipzen A."/>
            <person name="Lundell T."/>
            <person name="Morin E."/>
            <person name="Murat C."/>
            <person name="Riley R."/>
            <person name="Ohm R."/>
            <person name="Sun H."/>
            <person name="Tunlid A."/>
            <person name="Henrissat B."/>
            <person name="Grigoriev I.V."/>
            <person name="Hibbett D.S."/>
            <person name="Martin F."/>
        </authorList>
    </citation>
    <scope>NUCLEOTIDE SEQUENCE [LARGE SCALE GENOMIC DNA]</scope>
    <source>
        <strain evidence="1 2">FD-325 SS-3</strain>
    </source>
</reference>
<name>A0A0C9SYT0_PLICR</name>
<evidence type="ECO:0008006" key="3">
    <source>
        <dbReference type="Google" id="ProtNLM"/>
    </source>
</evidence>
<evidence type="ECO:0000313" key="2">
    <source>
        <dbReference type="Proteomes" id="UP000053263"/>
    </source>
</evidence>
<gene>
    <name evidence="1" type="ORF">PLICRDRAFT_669491</name>
</gene>
<keyword evidence="2" id="KW-1185">Reference proteome</keyword>
<dbReference type="EMBL" id="KN832568">
    <property type="protein sequence ID" value="KII85225.1"/>
    <property type="molecule type" value="Genomic_DNA"/>
</dbReference>